<feature type="region of interest" description="Disordered" evidence="1">
    <location>
        <begin position="17"/>
        <end position="64"/>
    </location>
</feature>
<organism evidence="2 3">
    <name type="scientific">Miscanthus lutarioriparius</name>
    <dbReference type="NCBI Taxonomy" id="422564"/>
    <lineage>
        <taxon>Eukaryota</taxon>
        <taxon>Viridiplantae</taxon>
        <taxon>Streptophyta</taxon>
        <taxon>Embryophyta</taxon>
        <taxon>Tracheophyta</taxon>
        <taxon>Spermatophyta</taxon>
        <taxon>Magnoliopsida</taxon>
        <taxon>Liliopsida</taxon>
        <taxon>Poales</taxon>
        <taxon>Poaceae</taxon>
        <taxon>PACMAD clade</taxon>
        <taxon>Panicoideae</taxon>
        <taxon>Andropogonodae</taxon>
        <taxon>Andropogoneae</taxon>
        <taxon>Saccharinae</taxon>
        <taxon>Miscanthus</taxon>
    </lineage>
</organism>
<evidence type="ECO:0000313" key="2">
    <source>
        <dbReference type="EMBL" id="CAD6213705.1"/>
    </source>
</evidence>
<protein>
    <submittedName>
        <fullName evidence="2">Uncharacterized protein</fullName>
    </submittedName>
</protein>
<dbReference type="Proteomes" id="UP000604825">
    <property type="component" value="Unassembled WGS sequence"/>
</dbReference>
<name>A0A811MXA6_9POAL</name>
<dbReference type="AlphaFoldDB" id="A0A811MXA6"/>
<evidence type="ECO:0000313" key="3">
    <source>
        <dbReference type="Proteomes" id="UP000604825"/>
    </source>
</evidence>
<dbReference type="EMBL" id="CAJGYO010000002">
    <property type="protein sequence ID" value="CAD6213705.1"/>
    <property type="molecule type" value="Genomic_DNA"/>
</dbReference>
<evidence type="ECO:0000256" key="1">
    <source>
        <dbReference type="SAM" id="MobiDB-lite"/>
    </source>
</evidence>
<comment type="caution">
    <text evidence="2">The sequence shown here is derived from an EMBL/GenBank/DDBJ whole genome shotgun (WGS) entry which is preliminary data.</text>
</comment>
<accession>A0A811MXA6</accession>
<sequence>MQVALAAFLLALGTRQRRRAASVGKGKMADQGDSDSDGVKSTSITELESSRNDESDSSGTGNAPADLCVSIGRSKMKSNSCHEYRSKDKIIFTEVEVSCQVIEFDPKENCSDTWFPPSLRFVLQQVPTINELMAMITDDLEGDKFKKYSQFAFYQMAVEDLKENMPNSKLSLLTLAHTGWSGVVVDTY</sequence>
<reference evidence="2" key="1">
    <citation type="submission" date="2020-10" db="EMBL/GenBank/DDBJ databases">
        <authorList>
            <person name="Han B."/>
            <person name="Lu T."/>
            <person name="Zhao Q."/>
            <person name="Huang X."/>
            <person name="Zhao Y."/>
        </authorList>
    </citation>
    <scope>NUCLEOTIDE SEQUENCE</scope>
</reference>
<keyword evidence="3" id="KW-1185">Reference proteome</keyword>
<proteinExistence type="predicted"/>
<gene>
    <name evidence="2" type="ORF">NCGR_LOCUS9222</name>
</gene>